<name>A0A9D2J5E5_9MICO</name>
<dbReference type="AlphaFoldDB" id="A0A9D2J5E5"/>
<evidence type="ECO:0000313" key="2">
    <source>
        <dbReference type="EMBL" id="HIZ36787.1"/>
    </source>
</evidence>
<reference evidence="2" key="2">
    <citation type="submission" date="2021-04" db="EMBL/GenBank/DDBJ databases">
        <authorList>
            <person name="Gilroy R."/>
        </authorList>
    </citation>
    <scope>NUCLEOTIDE SEQUENCE</scope>
    <source>
        <strain evidence="2">ChiGjej4B4-7305</strain>
    </source>
</reference>
<dbReference type="EMBL" id="DXBY01000231">
    <property type="protein sequence ID" value="HIZ36787.1"/>
    <property type="molecule type" value="Genomic_DNA"/>
</dbReference>
<feature type="compositionally biased region" description="Pro residues" evidence="1">
    <location>
        <begin position="68"/>
        <end position="87"/>
    </location>
</feature>
<evidence type="ECO:0000313" key="3">
    <source>
        <dbReference type="Proteomes" id="UP000824037"/>
    </source>
</evidence>
<reference evidence="2" key="1">
    <citation type="journal article" date="2021" name="PeerJ">
        <title>Extensive microbial diversity within the chicken gut microbiome revealed by metagenomics and culture.</title>
        <authorList>
            <person name="Gilroy R."/>
            <person name="Ravi A."/>
            <person name="Getino M."/>
            <person name="Pursley I."/>
            <person name="Horton D.L."/>
            <person name="Alikhan N.F."/>
            <person name="Baker D."/>
            <person name="Gharbi K."/>
            <person name="Hall N."/>
            <person name="Watson M."/>
            <person name="Adriaenssens E.M."/>
            <person name="Foster-Nyarko E."/>
            <person name="Jarju S."/>
            <person name="Secka A."/>
            <person name="Antonio M."/>
            <person name="Oren A."/>
            <person name="Chaudhuri R.R."/>
            <person name="La Ragione R."/>
            <person name="Hildebrand F."/>
            <person name="Pallen M.J."/>
        </authorList>
    </citation>
    <scope>NUCLEOTIDE SEQUENCE</scope>
    <source>
        <strain evidence="2">ChiGjej4B4-7305</strain>
    </source>
</reference>
<organism evidence="2 3">
    <name type="scientific">Candidatus Ruania gallistercoris</name>
    <dbReference type="NCBI Taxonomy" id="2838746"/>
    <lineage>
        <taxon>Bacteria</taxon>
        <taxon>Bacillati</taxon>
        <taxon>Actinomycetota</taxon>
        <taxon>Actinomycetes</taxon>
        <taxon>Micrococcales</taxon>
        <taxon>Ruaniaceae</taxon>
        <taxon>Ruania</taxon>
    </lineage>
</organism>
<protein>
    <submittedName>
        <fullName evidence="2">Uncharacterized protein</fullName>
    </submittedName>
</protein>
<feature type="region of interest" description="Disordered" evidence="1">
    <location>
        <begin position="64"/>
        <end position="98"/>
    </location>
</feature>
<gene>
    <name evidence="2" type="ORF">H9815_13515</name>
</gene>
<accession>A0A9D2J5E5</accession>
<comment type="caution">
    <text evidence="2">The sequence shown here is derived from an EMBL/GenBank/DDBJ whole genome shotgun (WGS) entry which is preliminary data.</text>
</comment>
<dbReference type="Proteomes" id="UP000824037">
    <property type="component" value="Unassembled WGS sequence"/>
</dbReference>
<sequence>MTGQDPGQDEPGERPGAGSDSELPGELDTPAGRRWPSTVIAALAVAAVVLGGLQYLPMLLSGSTETDPAPPPAATPIPQPRVDPPPVGGGNGGGAPFTPAGFLRSLNEALAGADRERFFELVGPGAVDGLRLWWDNMAALGMSGAGLSVESGTLDGLGPGGSADLTIRLGAVTLGTPRAGADSDYAQAGQYLVAAARYEITVSVSASGAGRISGWRPTDPVKPWDEGPLAAVQTEHVLVAAAAGEADLLEEFAGAAEEPAAWVADHYAAEAGGPIDRFTVFLTADAERAGAWFDTEDRNAELAGFTIPLLRPGAAPGLDPQIATDEQTPWGSTVVTIGPSGLETVEGFRSLVAHELTHAVDFAWLPVPQDRSRVISEGWAEYRQELWDSAGEFAPPGSWRAQRIQECLASGWDYPADADFDAGGADIFCAYALSASVYAYAAELGLDLFELARQARSSGQPLTEVSEQLEGPDLAQTGWDDWVHSTYG</sequence>
<proteinExistence type="predicted"/>
<feature type="region of interest" description="Disordered" evidence="1">
    <location>
        <begin position="1"/>
        <end position="32"/>
    </location>
</feature>
<evidence type="ECO:0000256" key="1">
    <source>
        <dbReference type="SAM" id="MobiDB-lite"/>
    </source>
</evidence>